<proteinExistence type="predicted"/>
<dbReference type="Proteomes" id="UP000298061">
    <property type="component" value="Unassembled WGS sequence"/>
</dbReference>
<dbReference type="AlphaFoldDB" id="A0A4Z0A7U9"/>
<dbReference type="EMBL" id="SFCI01000117">
    <property type="protein sequence ID" value="TFY82351.1"/>
    <property type="molecule type" value="Genomic_DNA"/>
</dbReference>
<protein>
    <submittedName>
        <fullName evidence="1">Uncharacterized protein</fullName>
    </submittedName>
</protein>
<organism evidence="1 2">
    <name type="scientific">Hericium alpestre</name>
    <dbReference type="NCBI Taxonomy" id="135208"/>
    <lineage>
        <taxon>Eukaryota</taxon>
        <taxon>Fungi</taxon>
        <taxon>Dikarya</taxon>
        <taxon>Basidiomycota</taxon>
        <taxon>Agaricomycotina</taxon>
        <taxon>Agaricomycetes</taxon>
        <taxon>Russulales</taxon>
        <taxon>Hericiaceae</taxon>
        <taxon>Hericium</taxon>
    </lineage>
</organism>
<accession>A0A4Z0A7U9</accession>
<reference evidence="1 2" key="1">
    <citation type="submission" date="2019-02" db="EMBL/GenBank/DDBJ databases">
        <title>Genome sequencing of the rare red list fungi Hericium alpestre (H. flagellum).</title>
        <authorList>
            <person name="Buettner E."/>
            <person name="Kellner H."/>
        </authorList>
    </citation>
    <scope>NUCLEOTIDE SEQUENCE [LARGE SCALE GENOMIC DNA]</scope>
    <source>
        <strain evidence="1 2">DSM 108284</strain>
    </source>
</reference>
<gene>
    <name evidence="1" type="ORF">EWM64_g1660</name>
</gene>
<evidence type="ECO:0000313" key="1">
    <source>
        <dbReference type="EMBL" id="TFY82351.1"/>
    </source>
</evidence>
<evidence type="ECO:0000313" key="2">
    <source>
        <dbReference type="Proteomes" id="UP000298061"/>
    </source>
</evidence>
<name>A0A4Z0A7U9_9AGAM</name>
<keyword evidence="2" id="KW-1185">Reference proteome</keyword>
<sequence>MLTRAGDRRSLGRCGGLGRRDEQAVLENGEHIDDGDWLEAAVVMIIGDGENNEAEGEVEEEPGVTLTSWGLEVIQEETEEELAAFMDDGGDGEEGEVEENGLQGPGIVLTLWGLEIIQEETEELAAVVNSGAHGENGELSEQ</sequence>
<comment type="caution">
    <text evidence="1">The sequence shown here is derived from an EMBL/GenBank/DDBJ whole genome shotgun (WGS) entry which is preliminary data.</text>
</comment>